<dbReference type="AlphaFoldDB" id="A0A7K0C1P8"/>
<dbReference type="Pfam" id="PF04149">
    <property type="entry name" value="DUF397"/>
    <property type="match status" value="1"/>
</dbReference>
<feature type="domain" description="DUF397" evidence="1">
    <location>
        <begin position="3"/>
        <end position="58"/>
    </location>
</feature>
<dbReference type="EMBL" id="WEGH01000003">
    <property type="protein sequence ID" value="MQY07286.1"/>
    <property type="molecule type" value="Genomic_DNA"/>
</dbReference>
<dbReference type="Proteomes" id="UP000487268">
    <property type="component" value="Unassembled WGS sequence"/>
</dbReference>
<gene>
    <name evidence="2" type="ORF">ACRB68_53860</name>
</gene>
<name>A0A7K0C1P8_9ACTN</name>
<evidence type="ECO:0000313" key="3">
    <source>
        <dbReference type="Proteomes" id="UP000487268"/>
    </source>
</evidence>
<keyword evidence="3" id="KW-1185">Reference proteome</keyword>
<evidence type="ECO:0000313" key="2">
    <source>
        <dbReference type="EMBL" id="MQY07286.1"/>
    </source>
</evidence>
<comment type="caution">
    <text evidence="2">The sequence shown here is derived from an EMBL/GenBank/DDBJ whole genome shotgun (WGS) entry which is preliminary data.</text>
</comment>
<proteinExistence type="predicted"/>
<accession>A0A7K0C1P8</accession>
<organism evidence="2 3">
    <name type="scientific">Actinomadura macrotermitis</name>
    <dbReference type="NCBI Taxonomy" id="2585200"/>
    <lineage>
        <taxon>Bacteria</taxon>
        <taxon>Bacillati</taxon>
        <taxon>Actinomycetota</taxon>
        <taxon>Actinomycetes</taxon>
        <taxon>Streptosporangiales</taxon>
        <taxon>Thermomonosporaceae</taxon>
        <taxon>Actinomadura</taxon>
    </lineage>
</organism>
<reference evidence="2 3" key="1">
    <citation type="submission" date="2019-10" db="EMBL/GenBank/DDBJ databases">
        <title>Actinomadura rubteroloni sp. nov. and Actinomadura macrotermitis sp. nov., isolated from the gut of fungus growing-termite Macrotermes natalensis.</title>
        <authorList>
            <person name="Benndorf R."/>
            <person name="Martin K."/>
            <person name="Kuefner M."/>
            <person name="De Beer W."/>
            <person name="Kaster A.-K."/>
            <person name="Vollmers J."/>
            <person name="Poulsen M."/>
            <person name="Beemelmanns C."/>
        </authorList>
    </citation>
    <scope>NUCLEOTIDE SEQUENCE [LARGE SCALE GENOMIC DNA]</scope>
    <source>
        <strain evidence="2 3">RB68</strain>
    </source>
</reference>
<dbReference type="RefSeq" id="WP_153536993.1">
    <property type="nucleotide sequence ID" value="NZ_WEGH01000003.1"/>
</dbReference>
<evidence type="ECO:0000259" key="1">
    <source>
        <dbReference type="Pfam" id="PF04149"/>
    </source>
</evidence>
<protein>
    <recommendedName>
        <fullName evidence="1">DUF397 domain-containing protein</fullName>
    </recommendedName>
</protein>
<dbReference type="InterPro" id="IPR007278">
    <property type="entry name" value="DUF397"/>
</dbReference>
<sequence length="64" mass="6685">MIVWRKSSYSGGGNVGGQDCVEVAELTKAIGIRDSKAPEAGHLSLPATGFTALVARIKQGELEL</sequence>
<dbReference type="OrthoDB" id="3483594at2"/>